<feature type="region of interest" description="Disordered" evidence="1">
    <location>
        <begin position="16"/>
        <end position="36"/>
    </location>
</feature>
<evidence type="ECO:0000313" key="2">
    <source>
        <dbReference type="EMBL" id="KAJ7024627.1"/>
    </source>
</evidence>
<accession>A0AAD6SFQ1</accession>
<keyword evidence="3" id="KW-1185">Reference proteome</keyword>
<evidence type="ECO:0000313" key="3">
    <source>
        <dbReference type="Proteomes" id="UP001218188"/>
    </source>
</evidence>
<dbReference type="EMBL" id="JARJCM010000167">
    <property type="protein sequence ID" value="KAJ7024627.1"/>
    <property type="molecule type" value="Genomic_DNA"/>
</dbReference>
<proteinExistence type="predicted"/>
<organism evidence="2 3">
    <name type="scientific">Mycena alexandri</name>
    <dbReference type="NCBI Taxonomy" id="1745969"/>
    <lineage>
        <taxon>Eukaryota</taxon>
        <taxon>Fungi</taxon>
        <taxon>Dikarya</taxon>
        <taxon>Basidiomycota</taxon>
        <taxon>Agaricomycotina</taxon>
        <taxon>Agaricomycetes</taxon>
        <taxon>Agaricomycetidae</taxon>
        <taxon>Agaricales</taxon>
        <taxon>Marasmiineae</taxon>
        <taxon>Mycenaceae</taxon>
        <taxon>Mycena</taxon>
    </lineage>
</organism>
<protein>
    <submittedName>
        <fullName evidence="2">Uncharacterized protein</fullName>
    </submittedName>
</protein>
<reference evidence="2" key="1">
    <citation type="submission" date="2023-03" db="EMBL/GenBank/DDBJ databases">
        <title>Massive genome expansion in bonnet fungi (Mycena s.s.) driven by repeated elements and novel gene families across ecological guilds.</title>
        <authorList>
            <consortium name="Lawrence Berkeley National Laboratory"/>
            <person name="Harder C.B."/>
            <person name="Miyauchi S."/>
            <person name="Viragh M."/>
            <person name="Kuo A."/>
            <person name="Thoen E."/>
            <person name="Andreopoulos B."/>
            <person name="Lu D."/>
            <person name="Skrede I."/>
            <person name="Drula E."/>
            <person name="Henrissat B."/>
            <person name="Morin E."/>
            <person name="Kohler A."/>
            <person name="Barry K."/>
            <person name="LaButti K."/>
            <person name="Morin E."/>
            <person name="Salamov A."/>
            <person name="Lipzen A."/>
            <person name="Mereny Z."/>
            <person name="Hegedus B."/>
            <person name="Baldrian P."/>
            <person name="Stursova M."/>
            <person name="Weitz H."/>
            <person name="Taylor A."/>
            <person name="Grigoriev I.V."/>
            <person name="Nagy L.G."/>
            <person name="Martin F."/>
            <person name="Kauserud H."/>
        </authorList>
    </citation>
    <scope>NUCLEOTIDE SEQUENCE</scope>
    <source>
        <strain evidence="2">CBHHK200</strain>
    </source>
</reference>
<dbReference type="Proteomes" id="UP001218188">
    <property type="component" value="Unassembled WGS sequence"/>
</dbReference>
<gene>
    <name evidence="2" type="ORF">C8F04DRAFT_1192295</name>
</gene>
<feature type="compositionally biased region" description="Basic and acidic residues" evidence="1">
    <location>
        <begin position="16"/>
        <end position="25"/>
    </location>
</feature>
<evidence type="ECO:0000256" key="1">
    <source>
        <dbReference type="SAM" id="MobiDB-lite"/>
    </source>
</evidence>
<dbReference type="AlphaFoldDB" id="A0AAD6SFQ1"/>
<name>A0AAD6SFQ1_9AGAR</name>
<comment type="caution">
    <text evidence="2">The sequence shown here is derived from an EMBL/GenBank/DDBJ whole genome shotgun (WGS) entry which is preliminary data.</text>
</comment>
<sequence length="493" mass="53959">MHVGAAVAGWAHGLQRRSEAGRSGEQKGLARGGARTGKRRGVGIIFQCGSRKKRRGRERGVCLKAGTPACASRDIDRKPKRGVGEWTWVQQVALCVYELRLGRELERVLGDGRYGNSMPKTKECKGTRSPNEMEHSPGLKTIHKALFTVAGSRLCSKLSASIEQRRTSSSASGLADGDRTLGVLARCRLEPIHRADWPVELLDDSNLIRGAFLKILKPGVKNPNPGQGFRVFGLKNPIFGQGNREFSVSKIQSSGQSFGGASRGLLPPMPCQEAAQPIPAVLGGKEGAWSGLSTGEKSSGRKERIASRRMVNYCQLVSAACRLSADESEEAHRDPSLLSQDTGTLDHNADPYFPLRSQSHPRAIPTLIPRGARFSLLRSTSPGRRRRPLPHLPPSFALARFAVKIITSMLLHEPDSDLYADTSISPALRDVPGRKTSRVRPLPLRRWRVPSNLKECVVVPALMTLYPDLLTSNNVQIPTLSQWNFVMKISELA</sequence>
<feature type="region of interest" description="Disordered" evidence="1">
    <location>
        <begin position="331"/>
        <end position="357"/>
    </location>
</feature>